<evidence type="ECO:0000313" key="3">
    <source>
        <dbReference type="Proteomes" id="UP000563151"/>
    </source>
</evidence>
<dbReference type="CDD" id="cd02947">
    <property type="entry name" value="TRX_family"/>
    <property type="match status" value="1"/>
</dbReference>
<name>A0A923E8V2_CLOTT</name>
<dbReference type="Pfam" id="PF00085">
    <property type="entry name" value="Thioredoxin"/>
    <property type="match status" value="1"/>
</dbReference>
<dbReference type="Proteomes" id="UP000563151">
    <property type="component" value="Unassembled WGS sequence"/>
</dbReference>
<proteinExistence type="predicted"/>
<protein>
    <submittedName>
        <fullName evidence="2">Thioredoxin family protein</fullName>
    </submittedName>
</protein>
<organism evidence="2 3">
    <name type="scientific">Clostridium tetanomorphum</name>
    <dbReference type="NCBI Taxonomy" id="1553"/>
    <lineage>
        <taxon>Bacteria</taxon>
        <taxon>Bacillati</taxon>
        <taxon>Bacillota</taxon>
        <taxon>Clostridia</taxon>
        <taxon>Eubacteriales</taxon>
        <taxon>Clostridiaceae</taxon>
        <taxon>Clostridium</taxon>
    </lineage>
</organism>
<dbReference type="InterPro" id="IPR036249">
    <property type="entry name" value="Thioredoxin-like_sf"/>
</dbReference>
<keyword evidence="3" id="KW-1185">Reference proteome</keyword>
<dbReference type="SUPFAM" id="SSF52833">
    <property type="entry name" value="Thioredoxin-like"/>
    <property type="match status" value="1"/>
</dbReference>
<comment type="caution">
    <text evidence="2">The sequence shown here is derived from an EMBL/GenBank/DDBJ whole genome shotgun (WGS) entry which is preliminary data.</text>
</comment>
<evidence type="ECO:0000259" key="1">
    <source>
        <dbReference type="Pfam" id="PF00085"/>
    </source>
</evidence>
<dbReference type="EMBL" id="JAAZWO010000016">
    <property type="protein sequence ID" value="MBC2398608.1"/>
    <property type="molecule type" value="Genomic_DNA"/>
</dbReference>
<dbReference type="RefSeq" id="WP_035148050.1">
    <property type="nucleotide sequence ID" value="NZ_JAAZWO010000016.1"/>
</dbReference>
<dbReference type="InterPro" id="IPR013766">
    <property type="entry name" value="Thioredoxin_domain"/>
</dbReference>
<evidence type="ECO:0000313" key="2">
    <source>
        <dbReference type="EMBL" id="MBC2398608.1"/>
    </source>
</evidence>
<dbReference type="AlphaFoldDB" id="A0A923E8V2"/>
<accession>A0A923E8V2</accession>
<gene>
    <name evidence="2" type="ORF">HGG79_12615</name>
</gene>
<dbReference type="Gene3D" id="3.40.30.10">
    <property type="entry name" value="Glutaredoxin"/>
    <property type="match status" value="1"/>
</dbReference>
<sequence>MKILNSVENIDTFIKENRFSIIYFSSNSCGVCIGLLPKIQQLLKAYPRINYAKVEVDKAKEAAAKFSVFTLPCIIGFIDETEIIREARFISIIELEKKIKRYYELME</sequence>
<feature type="domain" description="Thioredoxin" evidence="1">
    <location>
        <begin position="8"/>
        <end position="81"/>
    </location>
</feature>
<reference evidence="2 3" key="1">
    <citation type="submission" date="2020-04" db="EMBL/GenBank/DDBJ databases">
        <title>Genomic insights into acetone-butanol-ethanol (ABE) fermentation by sequencing solventogenic clostridia strains.</title>
        <authorList>
            <person name="Brown S."/>
        </authorList>
    </citation>
    <scope>NUCLEOTIDE SEQUENCE [LARGE SCALE GENOMIC DNA]</scope>
    <source>
        <strain evidence="2 3">DJ011</strain>
    </source>
</reference>